<dbReference type="EMBL" id="CWOW01000002">
    <property type="protein sequence ID" value="CRZ97862.1"/>
    <property type="molecule type" value="Genomic_DNA"/>
</dbReference>
<protein>
    <submittedName>
        <fullName evidence="1">Uncharacterized protein</fullName>
    </submittedName>
</protein>
<accession>A0A655PBH1</accession>
<evidence type="ECO:0000313" key="2">
    <source>
        <dbReference type="Proteomes" id="UP000044806"/>
    </source>
</evidence>
<evidence type="ECO:0000313" key="1">
    <source>
        <dbReference type="EMBL" id="CRZ97862.1"/>
    </source>
</evidence>
<proteinExistence type="predicted"/>
<name>A0A655PBH1_VIBCL</name>
<gene>
    <name evidence="1" type="ORF">ERS013165_00705</name>
</gene>
<sequence length="49" mass="5822">MRRRRNQSHTGNGITQFGDLRRDLMPRKLTAFTGFCPLRHFNLQHIRIG</sequence>
<dbReference type="Proteomes" id="UP000044806">
    <property type="component" value="Unassembled WGS sequence"/>
</dbReference>
<organism evidence="1 2">
    <name type="scientific">Vibrio cholerae</name>
    <dbReference type="NCBI Taxonomy" id="666"/>
    <lineage>
        <taxon>Bacteria</taxon>
        <taxon>Pseudomonadati</taxon>
        <taxon>Pseudomonadota</taxon>
        <taxon>Gammaproteobacteria</taxon>
        <taxon>Vibrionales</taxon>
        <taxon>Vibrionaceae</taxon>
        <taxon>Vibrio</taxon>
    </lineage>
</organism>
<dbReference type="AlphaFoldDB" id="A0A655PBH1"/>
<reference evidence="1 2" key="1">
    <citation type="submission" date="2015-07" db="EMBL/GenBank/DDBJ databases">
        <authorList>
            <consortium name="Pathogen Informatics"/>
        </authorList>
    </citation>
    <scope>NUCLEOTIDE SEQUENCE [LARGE SCALE GENOMIC DNA]</scope>
    <source>
        <strain evidence="1 2">A51</strain>
    </source>
</reference>